<dbReference type="Pfam" id="PF00881">
    <property type="entry name" value="Nitroreductase"/>
    <property type="match status" value="1"/>
</dbReference>
<dbReference type="NCBIfam" id="NF003768">
    <property type="entry name" value="PRK05365.1"/>
    <property type="match status" value="1"/>
</dbReference>
<feature type="domain" description="Nitroreductase" evidence="1">
    <location>
        <begin position="33"/>
        <end position="188"/>
    </location>
</feature>
<reference evidence="3" key="1">
    <citation type="journal article" date="2019" name="Int. J. Syst. Evol. Microbiol.">
        <title>The Global Catalogue of Microorganisms (GCM) 10K type strain sequencing project: providing services to taxonomists for standard genome sequencing and annotation.</title>
        <authorList>
            <consortium name="The Broad Institute Genomics Platform"/>
            <consortium name="The Broad Institute Genome Sequencing Center for Infectious Disease"/>
            <person name="Wu L."/>
            <person name="Ma J."/>
        </authorList>
    </citation>
    <scope>NUCLEOTIDE SEQUENCE [LARGE SCALE GENOMIC DNA]</scope>
    <source>
        <strain evidence="3">CCUG 58412</strain>
    </source>
</reference>
<dbReference type="RefSeq" id="WP_379055417.1">
    <property type="nucleotide sequence ID" value="NZ_JBHTKB010000001.1"/>
</dbReference>
<name>A0ABW3F6M1_9PROT</name>
<dbReference type="InterPro" id="IPR000415">
    <property type="entry name" value="Nitroreductase-like"/>
</dbReference>
<evidence type="ECO:0000313" key="2">
    <source>
        <dbReference type="EMBL" id="MFD0912461.1"/>
    </source>
</evidence>
<dbReference type="PANTHER" id="PTHR43543">
    <property type="entry name" value="MALONIC SEMIALDEHYDE REDUCTASE RUTE-RELATED"/>
    <property type="match status" value="1"/>
</dbReference>
<dbReference type="Proteomes" id="UP001597128">
    <property type="component" value="Unassembled WGS sequence"/>
</dbReference>
<dbReference type="GO" id="GO:0035527">
    <property type="term" value="F:3-hydroxypropionate dehydrogenase (NADP+) activity"/>
    <property type="evidence" value="ECO:0007669"/>
    <property type="project" value="UniProtKB-EC"/>
</dbReference>
<dbReference type="InterPro" id="IPR029479">
    <property type="entry name" value="Nitroreductase"/>
</dbReference>
<protein>
    <submittedName>
        <fullName evidence="2">Malonic semialdehyde reductase</fullName>
        <ecNumber evidence="2">1.1.1.298</ecNumber>
    </submittedName>
</protein>
<dbReference type="PANTHER" id="PTHR43543:SF1">
    <property type="entry name" value="MALONIC SEMIALDEHYDE REDUCTASE RUTE-RELATED"/>
    <property type="match status" value="1"/>
</dbReference>
<gene>
    <name evidence="2" type="ORF">ACFQ1Z_02770</name>
</gene>
<dbReference type="EMBL" id="JBHTKB010000001">
    <property type="protein sequence ID" value="MFD0912461.1"/>
    <property type="molecule type" value="Genomic_DNA"/>
</dbReference>
<keyword evidence="3" id="KW-1185">Reference proteome</keyword>
<accession>A0ABW3F6M1</accession>
<dbReference type="SUPFAM" id="SSF55469">
    <property type="entry name" value="FMN-dependent nitroreductase-like"/>
    <property type="match status" value="1"/>
</dbReference>
<proteinExistence type="predicted"/>
<evidence type="ECO:0000313" key="3">
    <source>
        <dbReference type="Proteomes" id="UP001597128"/>
    </source>
</evidence>
<comment type="caution">
    <text evidence="2">The sequence shown here is derived from an EMBL/GenBank/DDBJ whole genome shotgun (WGS) entry which is preliminary data.</text>
</comment>
<dbReference type="EC" id="1.1.1.298" evidence="2"/>
<evidence type="ECO:0000259" key="1">
    <source>
        <dbReference type="Pfam" id="PF00881"/>
    </source>
</evidence>
<organism evidence="2 3">
    <name type="scientific">Methylophilus luteus</name>
    <dbReference type="NCBI Taxonomy" id="640108"/>
    <lineage>
        <taxon>Bacteria</taxon>
        <taxon>Pseudomonadati</taxon>
        <taxon>Pseudomonadota</taxon>
        <taxon>Betaproteobacteria</taxon>
        <taxon>Nitrosomonadales</taxon>
        <taxon>Methylophilaceae</taxon>
        <taxon>Methylophilus</taxon>
    </lineage>
</organism>
<keyword evidence="2" id="KW-0560">Oxidoreductase</keyword>
<dbReference type="Gene3D" id="3.40.109.10">
    <property type="entry name" value="NADH Oxidase"/>
    <property type="match status" value="1"/>
</dbReference>
<sequence length="210" mass="23246">MSANPEQATLEQATQEQAVTEQALAQLFTEAHTEHHFSDASVSDEVIRQLYELTKLGPTGFNAQPARYLFIRSLAQKEKLVAHVSSANRDKTLAAPVNLIVAYDTQFHHQLTEQFPAYDARSFFEKSPDWIEPTARLNAALQAGYLIIAARALGLSVGPMSGFNAEQINASFFADDQYKAFLLLNIGYLAQPSSQKRGPRLSFEKAVNIS</sequence>
<dbReference type="InterPro" id="IPR050461">
    <property type="entry name" value="Nitroreductase_HadB/RutE"/>
</dbReference>